<sequence length="57" mass="6541">MPSRLSPEDQKRVDHYLSAPQHQVERKPFRPWLLLLLVLAVVIGLGLVSRLLSRLVV</sequence>
<dbReference type="Proteomes" id="UP001139682">
    <property type="component" value="Unassembled WGS sequence"/>
</dbReference>
<keyword evidence="1" id="KW-0812">Transmembrane</keyword>
<dbReference type="InterPro" id="IPR021444">
    <property type="entry name" value="DUF3094"/>
</dbReference>
<comment type="caution">
    <text evidence="2">The sequence shown here is derived from an EMBL/GenBank/DDBJ whole genome shotgun (WGS) entry which is preliminary data.</text>
</comment>
<feature type="transmembrane region" description="Helical" evidence="1">
    <location>
        <begin position="32"/>
        <end position="52"/>
    </location>
</feature>
<dbReference type="AlphaFoldDB" id="A0A9X1W5W4"/>
<gene>
    <name evidence="2" type="ORF">MST27_18610</name>
</gene>
<evidence type="ECO:0000313" key="2">
    <source>
        <dbReference type="EMBL" id="MCJ0975387.1"/>
    </source>
</evidence>
<keyword evidence="1" id="KW-0472">Membrane</keyword>
<protein>
    <submittedName>
        <fullName evidence="2">DUF3094 domain-containing protein</fullName>
    </submittedName>
</protein>
<evidence type="ECO:0000313" key="3">
    <source>
        <dbReference type="Proteomes" id="UP001139682"/>
    </source>
</evidence>
<name>A0A9X1W5W4_9GAMM</name>
<accession>A0A9X1W5W4</accession>
<reference evidence="2" key="1">
    <citation type="submission" date="2022-03" db="EMBL/GenBank/DDBJ databases">
        <title>Pseudomonas marianensis sp. nov., a marine bacterium isolated from deep-sea sediments of the Mariana Trench.</title>
        <authorList>
            <person name="Wei Y."/>
        </authorList>
    </citation>
    <scope>NUCLEOTIDE SEQUENCE</scope>
    <source>
        <strain evidence="2">PS1</strain>
    </source>
</reference>
<dbReference type="Pfam" id="PF11293">
    <property type="entry name" value="DUF3094"/>
    <property type="match status" value="1"/>
</dbReference>
<organism evidence="2 3">
    <name type="scientific">Stutzerimonas marianensis</name>
    <dbReference type="NCBI Taxonomy" id="2929513"/>
    <lineage>
        <taxon>Bacteria</taxon>
        <taxon>Pseudomonadati</taxon>
        <taxon>Pseudomonadota</taxon>
        <taxon>Gammaproteobacteria</taxon>
        <taxon>Pseudomonadales</taxon>
        <taxon>Pseudomonadaceae</taxon>
        <taxon>Stutzerimonas</taxon>
    </lineage>
</organism>
<dbReference type="RefSeq" id="WP_243607522.1">
    <property type="nucleotide sequence ID" value="NZ_JALGRD010000011.1"/>
</dbReference>
<proteinExistence type="predicted"/>
<keyword evidence="1" id="KW-1133">Transmembrane helix</keyword>
<keyword evidence="3" id="KW-1185">Reference proteome</keyword>
<evidence type="ECO:0000256" key="1">
    <source>
        <dbReference type="SAM" id="Phobius"/>
    </source>
</evidence>
<dbReference type="EMBL" id="JALGRD010000011">
    <property type="protein sequence ID" value="MCJ0975387.1"/>
    <property type="molecule type" value="Genomic_DNA"/>
</dbReference>